<keyword evidence="1" id="KW-1133">Transmembrane helix</keyword>
<comment type="caution">
    <text evidence="2">The sequence shown here is derived from an EMBL/GenBank/DDBJ whole genome shotgun (WGS) entry which is preliminary data.</text>
</comment>
<keyword evidence="1" id="KW-0472">Membrane</keyword>
<name>A0ABT8F3E5_9BACT</name>
<reference evidence="2" key="1">
    <citation type="submission" date="2023-06" db="EMBL/GenBank/DDBJ databases">
        <title>Cytophagales bacterium Strain LB-30, isolated from soil.</title>
        <authorList>
            <person name="Liu B."/>
        </authorList>
    </citation>
    <scope>NUCLEOTIDE SEQUENCE</scope>
    <source>
        <strain evidence="2">LB-30</strain>
    </source>
</reference>
<protein>
    <recommendedName>
        <fullName evidence="4">6-phosphogluconate dehydrogenase</fullName>
    </recommendedName>
</protein>
<sequence length="117" mass="13712">MKKFLIRLLFIILAVCIGYFLFLYYANYSTGTRSGSIMKISQKGVLIKTNEGLMDIGTINDPWAFSVEKGNQEILDKLDEVQKTGERVQIHYQEKYRTLFWRGDTKYFVIKVEKLNE</sequence>
<organism evidence="2 3">
    <name type="scientific">Shiella aurantiaca</name>
    <dbReference type="NCBI Taxonomy" id="3058365"/>
    <lineage>
        <taxon>Bacteria</taxon>
        <taxon>Pseudomonadati</taxon>
        <taxon>Bacteroidota</taxon>
        <taxon>Cytophagia</taxon>
        <taxon>Cytophagales</taxon>
        <taxon>Shiellaceae</taxon>
        <taxon>Shiella</taxon>
    </lineage>
</organism>
<evidence type="ECO:0008006" key="4">
    <source>
        <dbReference type="Google" id="ProtNLM"/>
    </source>
</evidence>
<evidence type="ECO:0000313" key="3">
    <source>
        <dbReference type="Proteomes" id="UP001168552"/>
    </source>
</evidence>
<evidence type="ECO:0000313" key="2">
    <source>
        <dbReference type="EMBL" id="MDN4164884.1"/>
    </source>
</evidence>
<proteinExistence type="predicted"/>
<dbReference type="Proteomes" id="UP001168552">
    <property type="component" value="Unassembled WGS sequence"/>
</dbReference>
<keyword evidence="1" id="KW-0812">Transmembrane</keyword>
<evidence type="ECO:0000256" key="1">
    <source>
        <dbReference type="SAM" id="Phobius"/>
    </source>
</evidence>
<dbReference type="EMBL" id="JAUHJS010000002">
    <property type="protein sequence ID" value="MDN4164884.1"/>
    <property type="molecule type" value="Genomic_DNA"/>
</dbReference>
<keyword evidence="3" id="KW-1185">Reference proteome</keyword>
<feature type="transmembrane region" description="Helical" evidence="1">
    <location>
        <begin position="6"/>
        <end position="26"/>
    </location>
</feature>
<accession>A0ABT8F3E5</accession>
<gene>
    <name evidence="2" type="ORF">QWY31_05190</name>
</gene>
<dbReference type="RefSeq" id="WP_320003408.1">
    <property type="nucleotide sequence ID" value="NZ_JAUHJS010000002.1"/>
</dbReference>